<dbReference type="PROSITE" id="PS51257">
    <property type="entry name" value="PROKAR_LIPOPROTEIN"/>
    <property type="match status" value="1"/>
</dbReference>
<reference evidence="2 3" key="1">
    <citation type="submission" date="2020-08" db="EMBL/GenBank/DDBJ databases">
        <title>Sequencing the genomes of 1000 actinobacteria strains.</title>
        <authorList>
            <person name="Klenk H.-P."/>
        </authorList>
    </citation>
    <scope>NUCLEOTIDE SEQUENCE [LARGE SCALE GENOMIC DNA]</scope>
    <source>
        <strain evidence="2 3">DSM 28967</strain>
    </source>
</reference>
<evidence type="ECO:0000259" key="1">
    <source>
        <dbReference type="SMART" id="SM00909"/>
    </source>
</evidence>
<name>A0A7W9J3C7_9ACTN</name>
<comment type="caution">
    <text evidence="2">The sequence shown here is derived from an EMBL/GenBank/DDBJ whole genome shotgun (WGS) entry which is preliminary data.</text>
</comment>
<dbReference type="EMBL" id="JACHMY010000001">
    <property type="protein sequence ID" value="MBB5834892.1"/>
    <property type="molecule type" value="Genomic_DNA"/>
</dbReference>
<dbReference type="Pfam" id="PF10646">
    <property type="entry name" value="Germane"/>
    <property type="match status" value="1"/>
</dbReference>
<feature type="domain" description="GerMN" evidence="1">
    <location>
        <begin position="84"/>
        <end position="172"/>
    </location>
</feature>
<protein>
    <submittedName>
        <fullName evidence="2">Spore germination protein GerM</fullName>
    </submittedName>
</protein>
<proteinExistence type="predicted"/>
<gene>
    <name evidence="2" type="ORF">HDA39_001626</name>
</gene>
<organism evidence="2 3">
    <name type="scientific">Kribbella italica</name>
    <dbReference type="NCBI Taxonomy" id="1540520"/>
    <lineage>
        <taxon>Bacteria</taxon>
        <taxon>Bacillati</taxon>
        <taxon>Actinomycetota</taxon>
        <taxon>Actinomycetes</taxon>
        <taxon>Propionibacteriales</taxon>
        <taxon>Kribbellaceae</taxon>
        <taxon>Kribbella</taxon>
    </lineage>
</organism>
<dbReference type="Proteomes" id="UP000549971">
    <property type="component" value="Unassembled WGS sequence"/>
</dbReference>
<keyword evidence="3" id="KW-1185">Reference proteome</keyword>
<dbReference type="InterPro" id="IPR019606">
    <property type="entry name" value="GerMN"/>
</dbReference>
<dbReference type="SMART" id="SM00909">
    <property type="entry name" value="Germane"/>
    <property type="match status" value="1"/>
</dbReference>
<accession>A0A7W9J3C7</accession>
<dbReference type="AlphaFoldDB" id="A0A7W9J3C7"/>
<dbReference type="RefSeq" id="WP_337925670.1">
    <property type="nucleotide sequence ID" value="NZ_JACHMY010000001.1"/>
</dbReference>
<evidence type="ECO:0000313" key="3">
    <source>
        <dbReference type="Proteomes" id="UP000549971"/>
    </source>
</evidence>
<evidence type="ECO:0000313" key="2">
    <source>
        <dbReference type="EMBL" id="MBB5834892.1"/>
    </source>
</evidence>
<sequence>MRRWALGLAVVLMLGGCGVPSQDSPVEIQPEALPSRLRETALPRDVSPSTAGPGQVSVVVNFVRKDRLVRSVREVPNGPAQDRLAAIVTALVAGPTERERASGISSALPAGLQLTVTTVDGDRAVIGLVGETDGSAAENVLAVGQIVLSATAIPTVKEVTFERDGLPVEALLADGALTTNPLTAADYAALRAG</sequence>